<reference evidence="1 2" key="1">
    <citation type="submission" date="2017-09" db="EMBL/GenBank/DDBJ databases">
        <title>Depth-based differentiation of microbial function through sediment-hosted aquifers and enrichment of novel symbionts in the deep terrestrial subsurface.</title>
        <authorList>
            <person name="Probst A.J."/>
            <person name="Ladd B."/>
            <person name="Jarett J.K."/>
            <person name="Geller-Mcgrath D.E."/>
            <person name="Sieber C.M."/>
            <person name="Emerson J.B."/>
            <person name="Anantharaman K."/>
            <person name="Thomas B.C."/>
            <person name="Malmstrom R."/>
            <person name="Stieglmeier M."/>
            <person name="Klingl A."/>
            <person name="Woyke T."/>
            <person name="Ryan C.M."/>
            <person name="Banfield J.F."/>
        </authorList>
    </citation>
    <scope>NUCLEOTIDE SEQUENCE [LARGE SCALE GENOMIC DNA]</scope>
    <source>
        <strain evidence="1">CG11_big_fil_rev_8_21_14_0_20_40_24</strain>
    </source>
</reference>
<comment type="caution">
    <text evidence="1">The sequence shown here is derived from an EMBL/GenBank/DDBJ whole genome shotgun (WGS) entry which is preliminary data.</text>
</comment>
<proteinExistence type="predicted"/>
<dbReference type="Pfam" id="PF13177">
    <property type="entry name" value="DNA_pol3_delta2"/>
    <property type="match status" value="1"/>
</dbReference>
<name>A0A2H0K7B6_9BACT</name>
<dbReference type="Gene3D" id="3.40.50.300">
    <property type="entry name" value="P-loop containing nucleotide triphosphate hydrolases"/>
    <property type="match status" value="1"/>
</dbReference>
<evidence type="ECO:0000313" key="1">
    <source>
        <dbReference type="EMBL" id="PIQ67150.1"/>
    </source>
</evidence>
<dbReference type="EMBL" id="PCVC01000008">
    <property type="protein sequence ID" value="PIQ67150.1"/>
    <property type="molecule type" value="Genomic_DNA"/>
</dbReference>
<dbReference type="AlphaFoldDB" id="A0A2H0K7B6"/>
<protein>
    <recommendedName>
        <fullName evidence="3">DNA polymerase III subunit delta</fullName>
    </recommendedName>
</protein>
<dbReference type="SUPFAM" id="SSF52540">
    <property type="entry name" value="P-loop containing nucleoside triphosphate hydrolases"/>
    <property type="match status" value="1"/>
</dbReference>
<dbReference type="InterPro" id="IPR027417">
    <property type="entry name" value="P-loop_NTPase"/>
</dbReference>
<evidence type="ECO:0008006" key="3">
    <source>
        <dbReference type="Google" id="ProtNLM"/>
    </source>
</evidence>
<evidence type="ECO:0000313" key="2">
    <source>
        <dbReference type="Proteomes" id="UP000229834"/>
    </source>
</evidence>
<organism evidence="1 2">
    <name type="scientific">Candidatus Zambryskibacteria bacterium CG11_big_fil_rev_8_21_14_0_20_40_24</name>
    <dbReference type="NCBI Taxonomy" id="1975116"/>
    <lineage>
        <taxon>Bacteria</taxon>
        <taxon>Candidatus Zambryskiibacteriota</taxon>
    </lineage>
</organism>
<dbReference type="Proteomes" id="UP000229834">
    <property type="component" value="Unassembled WGS sequence"/>
</dbReference>
<accession>A0A2H0K7B6</accession>
<sequence>MNLSLLIKPESLHHAYGINGGGEETLPELISFVEDSLGISTHGNSDVWIRSYETLGIDESKFLKGFSTIKPVFEKKIMIVSFKFITNEAQNSLLKLLEEPSVSTHLFLIFPSLDILLPTLASRLFVISDNQKTSEVISIKEFLYSTMENRIKFLNQIIEGKNKSEAINFLNQLEEYFYKKTNFSNIGSSDAFVLEEIMKSRDYLKDRSPSVKLILEHIAGIVPSI</sequence>
<gene>
    <name evidence="1" type="ORF">COV95_00255</name>
</gene>